<comment type="similarity">
    <text evidence="4">Belongs to the acyl carrier protein (ACP) family.</text>
</comment>
<reference evidence="18" key="1">
    <citation type="submission" date="2021-12" db="EMBL/GenBank/DDBJ databases">
        <title>Curvularia clavata genome.</title>
        <authorList>
            <person name="Cao Y."/>
        </authorList>
    </citation>
    <scope>NUCLEOTIDE SEQUENCE</scope>
    <source>
        <strain evidence="18">Yc1106</strain>
    </source>
</reference>
<keyword evidence="9" id="KW-0333">Golgi apparatus</keyword>
<keyword evidence="5 15" id="KW-0596">Phosphopantetheine</keyword>
<evidence type="ECO:0000256" key="1">
    <source>
        <dbReference type="ARBA" id="ARBA00004344"/>
    </source>
</evidence>
<evidence type="ECO:0000256" key="13">
    <source>
        <dbReference type="ARBA" id="ARBA00023160"/>
    </source>
</evidence>
<evidence type="ECO:0000256" key="15">
    <source>
        <dbReference type="RuleBase" id="RU000722"/>
    </source>
</evidence>
<dbReference type="Gene3D" id="1.10.3630.10">
    <property type="entry name" value="yeast vps74-n-term truncation variant domain like"/>
    <property type="match status" value="1"/>
</dbReference>
<dbReference type="InterPro" id="IPR036736">
    <property type="entry name" value="ACP-like_sf"/>
</dbReference>
<dbReference type="InterPro" id="IPR008628">
    <property type="entry name" value="GPP34-like"/>
</dbReference>
<dbReference type="HAMAP" id="MF_01217">
    <property type="entry name" value="Acyl_carrier"/>
    <property type="match status" value="1"/>
</dbReference>
<evidence type="ECO:0000256" key="6">
    <source>
        <dbReference type="ARBA" id="ARBA00022516"/>
    </source>
</evidence>
<dbReference type="GO" id="GO:0070273">
    <property type="term" value="F:phosphatidylinositol-4-phosphate binding"/>
    <property type="evidence" value="ECO:0007669"/>
    <property type="project" value="InterPro"/>
</dbReference>
<name>A0A9Q8Z6J2_CURCL</name>
<dbReference type="InterPro" id="IPR003231">
    <property type="entry name" value="ACP"/>
</dbReference>
<evidence type="ECO:0000256" key="9">
    <source>
        <dbReference type="ARBA" id="ARBA00023034"/>
    </source>
</evidence>
<dbReference type="NCBIfam" id="TIGR00517">
    <property type="entry name" value="acyl_carrier"/>
    <property type="match status" value="1"/>
</dbReference>
<keyword evidence="7" id="KW-0597">Phosphoprotein</keyword>
<keyword evidence="10" id="KW-0443">Lipid metabolism</keyword>
<dbReference type="AlphaFoldDB" id="A0A9Q8Z6J2"/>
<evidence type="ECO:0000256" key="3">
    <source>
        <dbReference type="ARBA" id="ARBA00007284"/>
    </source>
</evidence>
<dbReference type="GO" id="GO:0043001">
    <property type="term" value="P:Golgi to plasma membrane protein transport"/>
    <property type="evidence" value="ECO:0007669"/>
    <property type="project" value="TreeGrafter"/>
</dbReference>
<keyword evidence="8" id="KW-0276">Fatty acid metabolism</keyword>
<evidence type="ECO:0000256" key="7">
    <source>
        <dbReference type="ARBA" id="ARBA00022553"/>
    </source>
</evidence>
<dbReference type="Proteomes" id="UP001056012">
    <property type="component" value="Chromosome 2"/>
</dbReference>
<dbReference type="OrthoDB" id="2189106at2759"/>
<feature type="region of interest" description="Disordered" evidence="16">
    <location>
        <begin position="151"/>
        <end position="236"/>
    </location>
</feature>
<evidence type="ECO:0000259" key="17">
    <source>
        <dbReference type="PROSITE" id="PS50075"/>
    </source>
</evidence>
<comment type="subcellular location">
    <subcellularLocation>
        <location evidence="1">Golgi apparatus</location>
        <location evidence="1">Golgi stack membrane</location>
        <topology evidence="1">Peripheral membrane protein</topology>
        <orientation evidence="1">Cytoplasmic side</orientation>
    </subcellularLocation>
</comment>
<evidence type="ECO:0000256" key="14">
    <source>
        <dbReference type="ARBA" id="ARBA00058727"/>
    </source>
</evidence>
<dbReference type="Gene3D" id="1.10.1200.10">
    <property type="entry name" value="ACP-like"/>
    <property type="match status" value="1"/>
</dbReference>
<comment type="function">
    <text evidence="14">Phosphatidylinositol-4-phosphate-binding protein that links Golgi membranes to the cytoskeleton and may participate in the tensile force required for vesicle budding from the Golgi. Thereby, may play a role in Golgi membrane trafficking and could indirectly give its flattened shape to the Golgi apparatus. May also bind to the coatomer to regulate Golgi membrane trafficking. May play a role in anterograde transport from the Golgi to the plasma membrane and regulate secretion. Mediates the cis and medial Golgi localization of mannosyltransferases through direct binding of their cytosolic domains. Involved in vacuolar protein sorting.</text>
</comment>
<feature type="domain" description="Carrier" evidence="17">
    <location>
        <begin position="60"/>
        <end position="136"/>
    </location>
</feature>
<keyword evidence="11" id="KW-0446">Lipid-binding</keyword>
<dbReference type="FunFam" id="1.10.3630.10:FF:000002">
    <property type="entry name" value="Vacuolar sorting-associated 74 protein"/>
    <property type="match status" value="1"/>
</dbReference>
<evidence type="ECO:0000256" key="11">
    <source>
        <dbReference type="ARBA" id="ARBA00023121"/>
    </source>
</evidence>
<comment type="similarity">
    <text evidence="3">Belongs to the GOLPH3/VPS74 family.</text>
</comment>
<dbReference type="Pfam" id="PF05719">
    <property type="entry name" value="GPP34"/>
    <property type="match status" value="1"/>
</dbReference>
<evidence type="ECO:0000313" key="18">
    <source>
        <dbReference type="EMBL" id="USP75223.1"/>
    </source>
</evidence>
<sequence length="526" mass="58250">MFRTVLLRSARSAVRAAPRCQAAMARPAARASFVQPKQITPSVYFQAVRCYAASAGLSRDEVTGRIMDLLKNFDKVTDASKLNAESHFHNDLGLDSLDTVEVVMAIEEEFSIEIPDKEADAIHSVKQAVEYILAQPDVADSFGTACPLTAKSPTKSDTAHALPKRPHPCTQHHTPMASSSGLTRRRGGGGGATGNGEDESSRVSSPAPKRNDDRTPETSYESSENGHKIAFDPRDISENVERSKQPKLTLMEEIILMGLKDKQGYLSFWNDNISYALRGCIVIELAFRGRVSMQKDSSRRRFPLADRVIEVIDDTLTGEVLLDEALKMMKSSEKMSVNSWIDLMSGETWNLMKIGYQLKQVRERLCKGLVDKGILRTEKKNFLLFDMATHPVADGGAKEEIRRRVRNVLTNRTVVLPGSQFLPEELEFRVLRTITMVCAAYAANVLENALTTLGHEARERAFAQVDELLAEYSQWPFAKRQGGSQGIGANLGQLVTDEVNGSKDKELQLEVVAACLSVFTRLDSLL</sequence>
<evidence type="ECO:0000313" key="19">
    <source>
        <dbReference type="Proteomes" id="UP001056012"/>
    </source>
</evidence>
<evidence type="ECO:0000256" key="10">
    <source>
        <dbReference type="ARBA" id="ARBA00023098"/>
    </source>
</evidence>
<keyword evidence="12" id="KW-0472">Membrane</keyword>
<dbReference type="VEuPathDB" id="FungiDB:yc1106_02497"/>
<evidence type="ECO:0000256" key="8">
    <source>
        <dbReference type="ARBA" id="ARBA00022832"/>
    </source>
</evidence>
<protein>
    <recommendedName>
        <fullName evidence="15">Acyl carrier protein</fullName>
    </recommendedName>
</protein>
<dbReference type="GO" id="GO:0006890">
    <property type="term" value="P:retrograde vesicle-mediated transport, Golgi to endoplasmic reticulum"/>
    <property type="evidence" value="ECO:0007669"/>
    <property type="project" value="TreeGrafter"/>
</dbReference>
<keyword evidence="13 15" id="KW-0275">Fatty acid biosynthesis</keyword>
<proteinExistence type="inferred from homology"/>
<comment type="function">
    <text evidence="15">Carrier of the growing fatty acid chain in fatty acid biosynthesis.</text>
</comment>
<dbReference type="GO" id="GO:0099128">
    <property type="term" value="C:mitochondrial [2Fe-2S] assembly complex"/>
    <property type="evidence" value="ECO:0007669"/>
    <property type="project" value="UniProtKB-ARBA"/>
</dbReference>
<dbReference type="GO" id="GO:0048194">
    <property type="term" value="P:Golgi vesicle budding"/>
    <property type="evidence" value="ECO:0007669"/>
    <property type="project" value="TreeGrafter"/>
</dbReference>
<dbReference type="SUPFAM" id="SSF47336">
    <property type="entry name" value="ACP-like"/>
    <property type="match status" value="1"/>
</dbReference>
<dbReference type="PANTHER" id="PTHR12704:SF2">
    <property type="entry name" value="GOLGI PHOSPHOPROTEIN 3 HOMOLOG SAURON"/>
    <property type="match status" value="1"/>
</dbReference>
<dbReference type="PROSITE" id="PS50075">
    <property type="entry name" value="CARRIER"/>
    <property type="match status" value="1"/>
</dbReference>
<dbReference type="InterPro" id="IPR038261">
    <property type="entry name" value="GPP34-like_sf"/>
</dbReference>
<dbReference type="InterPro" id="IPR009081">
    <property type="entry name" value="PP-bd_ACP"/>
</dbReference>
<dbReference type="GO" id="GO:0007030">
    <property type="term" value="P:Golgi organization"/>
    <property type="evidence" value="ECO:0007669"/>
    <property type="project" value="TreeGrafter"/>
</dbReference>
<evidence type="ECO:0000256" key="12">
    <source>
        <dbReference type="ARBA" id="ARBA00023136"/>
    </source>
</evidence>
<gene>
    <name evidence="18" type="ORF">yc1106_02497</name>
</gene>
<dbReference type="InterPro" id="IPR006162">
    <property type="entry name" value="Ppantetheine_attach_site"/>
</dbReference>
<dbReference type="GO" id="GO:0005802">
    <property type="term" value="C:trans-Golgi network"/>
    <property type="evidence" value="ECO:0007669"/>
    <property type="project" value="TreeGrafter"/>
</dbReference>
<dbReference type="Pfam" id="PF00550">
    <property type="entry name" value="PP-binding"/>
    <property type="match status" value="1"/>
</dbReference>
<keyword evidence="6 15" id="KW-0444">Lipid biosynthesis</keyword>
<dbReference type="EMBL" id="CP089275">
    <property type="protein sequence ID" value="USP75223.1"/>
    <property type="molecule type" value="Genomic_DNA"/>
</dbReference>
<accession>A0A9Q8Z6J2</accession>
<dbReference type="PROSITE" id="PS00012">
    <property type="entry name" value="PHOSPHOPANTETHEINE"/>
    <property type="match status" value="1"/>
</dbReference>
<dbReference type="GO" id="GO:0032580">
    <property type="term" value="C:Golgi cisterna membrane"/>
    <property type="evidence" value="ECO:0007669"/>
    <property type="project" value="UniProtKB-SubCell"/>
</dbReference>
<feature type="compositionally biased region" description="Basic and acidic residues" evidence="16">
    <location>
        <begin position="224"/>
        <end position="236"/>
    </location>
</feature>
<keyword evidence="19" id="KW-1185">Reference proteome</keyword>
<dbReference type="PANTHER" id="PTHR12704">
    <property type="entry name" value="TRANS-GOLGI PROTEIN GMX33"/>
    <property type="match status" value="1"/>
</dbReference>
<dbReference type="GO" id="GO:0006633">
    <property type="term" value="P:fatty acid biosynthetic process"/>
    <property type="evidence" value="ECO:0007669"/>
    <property type="project" value="UniProtKB-KW"/>
</dbReference>
<dbReference type="NCBIfam" id="NF002148">
    <property type="entry name" value="PRK00982.1-2"/>
    <property type="match status" value="1"/>
</dbReference>
<evidence type="ECO:0000256" key="16">
    <source>
        <dbReference type="SAM" id="MobiDB-lite"/>
    </source>
</evidence>
<comment type="pathway">
    <text evidence="2">Lipid metabolism; fatty acid biosynthesis.</text>
</comment>
<organism evidence="18 19">
    <name type="scientific">Curvularia clavata</name>
    <dbReference type="NCBI Taxonomy" id="95742"/>
    <lineage>
        <taxon>Eukaryota</taxon>
        <taxon>Fungi</taxon>
        <taxon>Dikarya</taxon>
        <taxon>Ascomycota</taxon>
        <taxon>Pezizomycotina</taxon>
        <taxon>Dothideomycetes</taxon>
        <taxon>Pleosporomycetidae</taxon>
        <taxon>Pleosporales</taxon>
        <taxon>Pleosporineae</taxon>
        <taxon>Pleosporaceae</taxon>
        <taxon>Curvularia</taxon>
    </lineage>
</organism>
<dbReference type="GO" id="GO:0034067">
    <property type="term" value="P:protein localization to Golgi apparatus"/>
    <property type="evidence" value="ECO:0007669"/>
    <property type="project" value="UniProtKB-ARBA"/>
</dbReference>
<evidence type="ECO:0000256" key="2">
    <source>
        <dbReference type="ARBA" id="ARBA00005194"/>
    </source>
</evidence>
<dbReference type="GO" id="GO:0000139">
    <property type="term" value="C:Golgi membrane"/>
    <property type="evidence" value="ECO:0007669"/>
    <property type="project" value="GOC"/>
</dbReference>
<evidence type="ECO:0000256" key="4">
    <source>
        <dbReference type="ARBA" id="ARBA00010930"/>
    </source>
</evidence>
<evidence type="ECO:0000256" key="5">
    <source>
        <dbReference type="ARBA" id="ARBA00022450"/>
    </source>
</evidence>
<dbReference type="FunFam" id="1.10.1200.10:FF:000003">
    <property type="entry name" value="Acyl carrier protein"/>
    <property type="match status" value="1"/>
</dbReference>